<name>A0ABD1ELG6_HYPHA</name>
<evidence type="ECO:0000313" key="1">
    <source>
        <dbReference type="EMBL" id="KAL1497344.1"/>
    </source>
</evidence>
<dbReference type="AlphaFoldDB" id="A0ABD1ELG6"/>
<organism evidence="1 2">
    <name type="scientific">Hypothenemus hampei</name>
    <name type="common">Coffee berry borer</name>
    <dbReference type="NCBI Taxonomy" id="57062"/>
    <lineage>
        <taxon>Eukaryota</taxon>
        <taxon>Metazoa</taxon>
        <taxon>Ecdysozoa</taxon>
        <taxon>Arthropoda</taxon>
        <taxon>Hexapoda</taxon>
        <taxon>Insecta</taxon>
        <taxon>Pterygota</taxon>
        <taxon>Neoptera</taxon>
        <taxon>Endopterygota</taxon>
        <taxon>Coleoptera</taxon>
        <taxon>Polyphaga</taxon>
        <taxon>Cucujiformia</taxon>
        <taxon>Curculionidae</taxon>
        <taxon>Scolytinae</taxon>
        <taxon>Hypothenemus</taxon>
    </lineage>
</organism>
<accession>A0ABD1ELG6</accession>
<evidence type="ECO:0000313" key="2">
    <source>
        <dbReference type="Proteomes" id="UP001566132"/>
    </source>
</evidence>
<gene>
    <name evidence="1" type="ORF">ABEB36_008326</name>
</gene>
<dbReference type="EMBL" id="JBDJPC010000006">
    <property type="protein sequence ID" value="KAL1497344.1"/>
    <property type="molecule type" value="Genomic_DNA"/>
</dbReference>
<dbReference type="Proteomes" id="UP001566132">
    <property type="component" value="Unassembled WGS sequence"/>
</dbReference>
<keyword evidence="2" id="KW-1185">Reference proteome</keyword>
<protein>
    <submittedName>
        <fullName evidence="1">Uncharacterized protein</fullName>
    </submittedName>
</protein>
<sequence>MYGTDPKIGLSSSNLPDEILKDINSEKELKDEITTSEEMLPEIIIQEEEKAVKKNRTESFNNQSIAAKKMKLSSNGKFQKLPVGSPIVVSVPKIDRGPLDDRNITAFIVDERHGLYKVGTGGGVIKN</sequence>
<reference evidence="1 2" key="1">
    <citation type="submission" date="2024-05" db="EMBL/GenBank/DDBJ databases">
        <title>Genetic variation in Jamaican populations of the coffee berry borer (Hypothenemus hampei).</title>
        <authorList>
            <person name="Errbii M."/>
            <person name="Myrie A."/>
        </authorList>
    </citation>
    <scope>NUCLEOTIDE SEQUENCE [LARGE SCALE GENOMIC DNA]</scope>
    <source>
        <strain evidence="1">JA-Hopewell-2020-01-JO</strain>
        <tissue evidence="1">Whole body</tissue>
    </source>
</reference>
<proteinExistence type="predicted"/>
<comment type="caution">
    <text evidence="1">The sequence shown here is derived from an EMBL/GenBank/DDBJ whole genome shotgun (WGS) entry which is preliminary data.</text>
</comment>